<feature type="compositionally biased region" description="Low complexity" evidence="3">
    <location>
        <begin position="591"/>
        <end position="607"/>
    </location>
</feature>
<name>A0AAD8HPF6_9APIA</name>
<feature type="domain" description="K Homology" evidence="4">
    <location>
        <begin position="131"/>
        <end position="204"/>
    </location>
</feature>
<evidence type="ECO:0000256" key="2">
    <source>
        <dbReference type="PROSITE-ProRule" id="PRU00117"/>
    </source>
</evidence>
<feature type="region of interest" description="Disordered" evidence="3">
    <location>
        <begin position="443"/>
        <end position="664"/>
    </location>
</feature>
<feature type="region of interest" description="Disordered" evidence="3">
    <location>
        <begin position="377"/>
        <end position="399"/>
    </location>
</feature>
<keyword evidence="2" id="KW-0694">RNA-binding</keyword>
<organism evidence="5 6">
    <name type="scientific">Heracleum sosnowskyi</name>
    <dbReference type="NCBI Taxonomy" id="360622"/>
    <lineage>
        <taxon>Eukaryota</taxon>
        <taxon>Viridiplantae</taxon>
        <taxon>Streptophyta</taxon>
        <taxon>Embryophyta</taxon>
        <taxon>Tracheophyta</taxon>
        <taxon>Spermatophyta</taxon>
        <taxon>Magnoliopsida</taxon>
        <taxon>eudicotyledons</taxon>
        <taxon>Gunneridae</taxon>
        <taxon>Pentapetalae</taxon>
        <taxon>asterids</taxon>
        <taxon>campanulids</taxon>
        <taxon>Apiales</taxon>
        <taxon>Apiaceae</taxon>
        <taxon>Apioideae</taxon>
        <taxon>apioid superclade</taxon>
        <taxon>Tordylieae</taxon>
        <taxon>Tordyliinae</taxon>
        <taxon>Heracleum</taxon>
    </lineage>
</organism>
<feature type="region of interest" description="Disordered" evidence="3">
    <location>
        <begin position="1"/>
        <end position="55"/>
    </location>
</feature>
<accession>A0AAD8HPF6</accession>
<dbReference type="Proteomes" id="UP001237642">
    <property type="component" value="Unassembled WGS sequence"/>
</dbReference>
<protein>
    <submittedName>
        <fullName evidence="5">Far upstream element-binding protein 2</fullName>
    </submittedName>
</protein>
<proteinExistence type="predicted"/>
<comment type="caution">
    <text evidence="5">The sequence shown here is derived from an EMBL/GenBank/DDBJ whole genome shotgun (WGS) entry which is preliminary data.</text>
</comment>
<feature type="compositionally biased region" description="Low complexity" evidence="3">
    <location>
        <begin position="560"/>
        <end position="569"/>
    </location>
</feature>
<dbReference type="PROSITE" id="PS50084">
    <property type="entry name" value="KH_TYPE_1"/>
    <property type="match status" value="2"/>
</dbReference>
<dbReference type="PANTHER" id="PTHR10288">
    <property type="entry name" value="KH DOMAIN CONTAINING RNA BINDING PROTEIN"/>
    <property type="match status" value="1"/>
</dbReference>
<evidence type="ECO:0000259" key="4">
    <source>
        <dbReference type="SMART" id="SM00322"/>
    </source>
</evidence>
<feature type="compositionally biased region" description="Polar residues" evidence="3">
    <location>
        <begin position="641"/>
        <end position="664"/>
    </location>
</feature>
<dbReference type="SMART" id="SM00322">
    <property type="entry name" value="KH"/>
    <property type="match status" value="2"/>
</dbReference>
<feature type="region of interest" description="Disordered" evidence="3">
    <location>
        <begin position="344"/>
        <end position="363"/>
    </location>
</feature>
<feature type="compositionally biased region" description="Polar residues" evidence="3">
    <location>
        <begin position="19"/>
        <end position="51"/>
    </location>
</feature>
<dbReference type="EMBL" id="JAUIZM010000008">
    <property type="protein sequence ID" value="KAK1370154.1"/>
    <property type="molecule type" value="Genomic_DNA"/>
</dbReference>
<feature type="region of interest" description="Disordered" evidence="3">
    <location>
        <begin position="73"/>
        <end position="111"/>
    </location>
</feature>
<dbReference type="Gene3D" id="3.30.1370.10">
    <property type="entry name" value="K Homology domain, type 1"/>
    <property type="match status" value="2"/>
</dbReference>
<dbReference type="GO" id="GO:0003723">
    <property type="term" value="F:RNA binding"/>
    <property type="evidence" value="ECO:0007669"/>
    <property type="project" value="UniProtKB-UniRule"/>
</dbReference>
<dbReference type="SUPFAM" id="SSF54791">
    <property type="entry name" value="Eukaryotic type KH-domain (KH-domain type I)"/>
    <property type="match status" value="2"/>
</dbReference>
<feature type="domain" description="K Homology" evidence="4">
    <location>
        <begin position="223"/>
        <end position="297"/>
    </location>
</feature>
<reference evidence="5" key="2">
    <citation type="submission" date="2023-05" db="EMBL/GenBank/DDBJ databases">
        <authorList>
            <person name="Schelkunov M.I."/>
        </authorList>
    </citation>
    <scope>NUCLEOTIDE SEQUENCE</scope>
    <source>
        <strain evidence="5">Hsosn_3</strain>
        <tissue evidence="5">Leaf</tissue>
    </source>
</reference>
<reference evidence="5" key="1">
    <citation type="submission" date="2023-02" db="EMBL/GenBank/DDBJ databases">
        <title>Genome of toxic invasive species Heracleum sosnowskyi carries increased number of genes despite the absence of recent whole-genome duplications.</title>
        <authorList>
            <person name="Schelkunov M."/>
            <person name="Shtratnikova V."/>
            <person name="Makarenko M."/>
            <person name="Klepikova A."/>
            <person name="Omelchenko D."/>
            <person name="Novikova G."/>
            <person name="Obukhova E."/>
            <person name="Bogdanov V."/>
            <person name="Penin A."/>
            <person name="Logacheva M."/>
        </authorList>
    </citation>
    <scope>NUCLEOTIDE SEQUENCE</scope>
    <source>
        <strain evidence="5">Hsosn_3</strain>
        <tissue evidence="5">Leaf</tissue>
    </source>
</reference>
<gene>
    <name evidence="5" type="ORF">POM88_036246</name>
</gene>
<keyword evidence="6" id="KW-1185">Reference proteome</keyword>
<evidence type="ECO:0000256" key="1">
    <source>
        <dbReference type="ARBA" id="ARBA00022737"/>
    </source>
</evidence>
<evidence type="ECO:0000313" key="5">
    <source>
        <dbReference type="EMBL" id="KAK1370154.1"/>
    </source>
</evidence>
<evidence type="ECO:0000256" key="3">
    <source>
        <dbReference type="SAM" id="MobiDB-lite"/>
    </source>
</evidence>
<feature type="compositionally biased region" description="Polar residues" evidence="3">
    <location>
        <begin position="514"/>
        <end position="525"/>
    </location>
</feature>
<keyword evidence="1" id="KW-0677">Repeat</keyword>
<dbReference type="FunFam" id="3.30.1370.10:FF:000093">
    <property type="entry name" value="KH domain-containing protein"/>
    <property type="match status" value="1"/>
</dbReference>
<dbReference type="Pfam" id="PF00013">
    <property type="entry name" value="KH_1"/>
    <property type="match status" value="2"/>
</dbReference>
<dbReference type="InterPro" id="IPR036612">
    <property type="entry name" value="KH_dom_type_1_sf"/>
</dbReference>
<evidence type="ECO:0000313" key="6">
    <source>
        <dbReference type="Proteomes" id="UP001237642"/>
    </source>
</evidence>
<dbReference type="InterPro" id="IPR004087">
    <property type="entry name" value="KH_dom"/>
</dbReference>
<feature type="compositionally biased region" description="Basic and acidic residues" evidence="3">
    <location>
        <begin position="83"/>
        <end position="92"/>
    </location>
</feature>
<feature type="compositionally biased region" description="Low complexity" evidence="3">
    <location>
        <begin position="534"/>
        <end position="552"/>
    </location>
</feature>
<feature type="compositionally biased region" description="Polar residues" evidence="3">
    <location>
        <begin position="101"/>
        <end position="110"/>
    </location>
</feature>
<dbReference type="AlphaFoldDB" id="A0AAD8HPF6"/>
<feature type="compositionally biased region" description="Polar residues" evidence="3">
    <location>
        <begin position="443"/>
        <end position="500"/>
    </location>
</feature>
<dbReference type="InterPro" id="IPR004088">
    <property type="entry name" value="KH_dom_type_1"/>
</dbReference>
<sequence>MADEAQYDSSTNKRKYADDSTTPPSTGRVTGFSSGPIASQSPDTTAPSYNSVPPPVDAFLAAKQRAMEIAARINAVSAPPPEGEAKRPRFENGDDYEGNKSFGSGFSSAPNDIGQKPLSSVASVPASYGYGANSKKIEIPNNRVGVIIGKGGETIKYLQLQSGAKIQVTRDTEADPNSPTRGVELMGNPDQIAKAEQLINDVLSEAESGGSAVPSRRTGQQGDAEQFTMMIPNNKVGLVIGKSGETIKNMQINSGARIQVIPLHPPPGDTSTERTLQINGTSDQIEAAKVLVNEVINSENRLRNPGGTGYSHQGYQSRPPAYGYVQPGGYAGQTPQYNMAQPQYPGYPSQPASGGYGTGWDHSAAGINQQTTQVGGYDYYSQQPAPPQQAPGAPGSADMAGYAYSQQAVSGYNQQGQSYTQDGYGYHASAPQTGYGQAQPVYDQQQGYNTTPGYANVANSTPDGQTPSYGAQGDGSQAPPSSAPGQQGYTTQQPSPNSAYPPQLPTQPGYGVPPTSQTGYVSQPPSGYAPNYGAPQTQKPTATQQAYGQTQQSPTAQGGYVQPAQVQPGYPQPPPSQGGYPQSDSGAQRVAASGYSAAQGSSYAPAPYSAPPVTQSAYGQPPPSYNSSYGNAYPQPAAYSGDTNSAPASQSVPPSGGAKTSPQN</sequence>